<dbReference type="AlphaFoldDB" id="A0AAN8L903"/>
<reference evidence="1 2" key="1">
    <citation type="submission" date="2021-04" db="EMBL/GenBank/DDBJ databases">
        <authorList>
            <person name="De Guttry C."/>
            <person name="Zahm M."/>
            <person name="Klopp C."/>
            <person name="Cabau C."/>
            <person name="Louis A."/>
            <person name="Berthelot C."/>
            <person name="Parey E."/>
            <person name="Roest Crollius H."/>
            <person name="Montfort J."/>
            <person name="Robinson-Rechavi M."/>
            <person name="Bucao C."/>
            <person name="Bouchez O."/>
            <person name="Gislard M."/>
            <person name="Lluch J."/>
            <person name="Milhes M."/>
            <person name="Lampietro C."/>
            <person name="Lopez Roques C."/>
            <person name="Donnadieu C."/>
            <person name="Braasch I."/>
            <person name="Desvignes T."/>
            <person name="Postlethwait J."/>
            <person name="Bobe J."/>
            <person name="Wedekind C."/>
            <person name="Guiguen Y."/>
        </authorList>
    </citation>
    <scope>NUCLEOTIDE SEQUENCE [LARGE SCALE GENOMIC DNA]</scope>
    <source>
        <strain evidence="1">Cs_M1</strain>
        <tissue evidence="1">Blood</tissue>
    </source>
</reference>
<dbReference type="Proteomes" id="UP001356427">
    <property type="component" value="Unassembled WGS sequence"/>
</dbReference>
<comment type="caution">
    <text evidence="1">The sequence shown here is derived from an EMBL/GenBank/DDBJ whole genome shotgun (WGS) entry which is preliminary data.</text>
</comment>
<dbReference type="Gene3D" id="2.60.200.40">
    <property type="match status" value="1"/>
</dbReference>
<proteinExistence type="predicted"/>
<dbReference type="EMBL" id="JAGTTL010000027">
    <property type="protein sequence ID" value="KAK6301180.1"/>
    <property type="molecule type" value="Genomic_DNA"/>
</dbReference>
<name>A0AAN8L903_9TELE</name>
<evidence type="ECO:0000313" key="2">
    <source>
        <dbReference type="Proteomes" id="UP001356427"/>
    </source>
</evidence>
<accession>A0AAN8L903</accession>
<evidence type="ECO:0000313" key="1">
    <source>
        <dbReference type="EMBL" id="KAK6301180.1"/>
    </source>
</evidence>
<keyword evidence="2" id="KW-1185">Reference proteome</keyword>
<organism evidence="1 2">
    <name type="scientific">Coregonus suidteri</name>
    <dbReference type="NCBI Taxonomy" id="861788"/>
    <lineage>
        <taxon>Eukaryota</taxon>
        <taxon>Metazoa</taxon>
        <taxon>Chordata</taxon>
        <taxon>Craniata</taxon>
        <taxon>Vertebrata</taxon>
        <taxon>Euteleostomi</taxon>
        <taxon>Actinopterygii</taxon>
        <taxon>Neopterygii</taxon>
        <taxon>Teleostei</taxon>
        <taxon>Protacanthopterygii</taxon>
        <taxon>Salmoniformes</taxon>
        <taxon>Salmonidae</taxon>
        <taxon>Coregoninae</taxon>
        <taxon>Coregonus</taxon>
    </lineage>
</organism>
<gene>
    <name evidence="1" type="ORF">J4Q44_G00292780</name>
</gene>
<protein>
    <submittedName>
        <fullName evidence="1">Uncharacterized protein</fullName>
    </submittedName>
</protein>
<sequence length="95" mass="10513">MSCACPRSPKGLSPAAHLADGTTDLILFDMTFVEVHRVRRFLFTPRQDDSELDLRENGKQLFSQICHPAYSSWNCDGEILPHAAIEVGAKEQGPA</sequence>